<keyword evidence="6 9" id="KW-0378">Hydrolase</keyword>
<dbReference type="Pfam" id="PF09827">
    <property type="entry name" value="CRISPR_Cas2"/>
    <property type="match status" value="1"/>
</dbReference>
<name>A0A178MZI4_9PROT</name>
<reference evidence="10 11" key="1">
    <citation type="submission" date="2016-04" db="EMBL/GenBank/DDBJ databases">
        <title>Draft genome sequence of freshwater magnetotactic bacteria Magnetospirillum marisnigri SP-1 and Magnetospirillum moscoviense BB-1.</title>
        <authorList>
            <person name="Koziaeva V."/>
            <person name="Dziuba M.V."/>
            <person name="Ivanov T.M."/>
            <person name="Kuznetsov B."/>
            <person name="Grouzdev D.S."/>
        </authorList>
    </citation>
    <scope>NUCLEOTIDE SEQUENCE [LARGE SCALE GENOMIC DNA]</scope>
    <source>
        <strain evidence="10 11">BB-1</strain>
    </source>
</reference>
<sequence>MKTEEVRLMWLFVFFDLPVGTKDQRRAATRFRNFLKDDGYLMLQFSVYARICRGEEAIDKHLARVRKNLPRTGSIRALQVTDRQYGRMYLMLGDAPKNETVAQRQLVLL</sequence>
<dbReference type="OrthoDB" id="9791737at2"/>
<keyword evidence="8 9" id="KW-0051">Antiviral defense</keyword>
<proteinExistence type="inferred from homology"/>
<keyword evidence="4 9" id="KW-0479">Metal-binding</keyword>
<dbReference type="GO" id="GO:0046872">
    <property type="term" value="F:metal ion binding"/>
    <property type="evidence" value="ECO:0007669"/>
    <property type="project" value="UniProtKB-UniRule"/>
</dbReference>
<evidence type="ECO:0000256" key="4">
    <source>
        <dbReference type="ARBA" id="ARBA00022723"/>
    </source>
</evidence>
<evidence type="ECO:0000256" key="3">
    <source>
        <dbReference type="ARBA" id="ARBA00022722"/>
    </source>
</evidence>
<evidence type="ECO:0000256" key="5">
    <source>
        <dbReference type="ARBA" id="ARBA00022759"/>
    </source>
</evidence>
<protein>
    <recommendedName>
        <fullName evidence="9">CRISPR-associated endoribonuclease Cas2</fullName>
        <ecNumber evidence="9">3.1.-.-</ecNumber>
    </recommendedName>
</protein>
<comment type="subunit">
    <text evidence="9">Homodimer, forms a heterotetramer with a Cas1 homodimer.</text>
</comment>
<comment type="function">
    <text evidence="9">CRISPR (clustered regularly interspaced short palindromic repeat), is an adaptive immune system that provides protection against mobile genetic elements (viruses, transposable elements and conjugative plasmids). CRISPR clusters contain sequences complementary to antecedent mobile elements and target invading nucleic acids. CRISPR clusters are transcribed and processed into CRISPR RNA (crRNA). Functions as a ssRNA-specific endoribonuclease. Involved in the integration of spacer DNA into the CRISPR cassette.</text>
</comment>
<dbReference type="HAMAP" id="MF_01471">
    <property type="entry name" value="Cas2"/>
    <property type="match status" value="1"/>
</dbReference>
<dbReference type="GO" id="GO:0016787">
    <property type="term" value="F:hydrolase activity"/>
    <property type="evidence" value="ECO:0007669"/>
    <property type="project" value="UniProtKB-KW"/>
</dbReference>
<evidence type="ECO:0000256" key="8">
    <source>
        <dbReference type="ARBA" id="ARBA00023118"/>
    </source>
</evidence>
<dbReference type="GO" id="GO:0051607">
    <property type="term" value="P:defense response to virus"/>
    <property type="evidence" value="ECO:0007669"/>
    <property type="project" value="UniProtKB-UniRule"/>
</dbReference>
<dbReference type="AlphaFoldDB" id="A0A178MZI4"/>
<evidence type="ECO:0000313" key="10">
    <source>
        <dbReference type="EMBL" id="OAN67037.1"/>
    </source>
</evidence>
<dbReference type="EMBL" id="LWQU01000011">
    <property type="protein sequence ID" value="OAN67037.1"/>
    <property type="molecule type" value="Genomic_DNA"/>
</dbReference>
<keyword evidence="11" id="KW-1185">Reference proteome</keyword>
<keyword evidence="7 9" id="KW-0460">Magnesium</keyword>
<dbReference type="GO" id="GO:0004521">
    <property type="term" value="F:RNA endonuclease activity"/>
    <property type="evidence" value="ECO:0007669"/>
    <property type="project" value="InterPro"/>
</dbReference>
<organism evidence="10 11">
    <name type="scientific">Magnetospirillum moscoviense</name>
    <dbReference type="NCBI Taxonomy" id="1437059"/>
    <lineage>
        <taxon>Bacteria</taxon>
        <taxon>Pseudomonadati</taxon>
        <taxon>Pseudomonadota</taxon>
        <taxon>Alphaproteobacteria</taxon>
        <taxon>Rhodospirillales</taxon>
        <taxon>Rhodospirillaceae</taxon>
        <taxon>Magnetospirillum</taxon>
    </lineage>
</organism>
<keyword evidence="3 9" id="KW-0540">Nuclease</keyword>
<dbReference type="GO" id="GO:0043571">
    <property type="term" value="P:maintenance of CRISPR repeat elements"/>
    <property type="evidence" value="ECO:0007669"/>
    <property type="project" value="UniProtKB-UniRule"/>
</dbReference>
<evidence type="ECO:0000256" key="6">
    <source>
        <dbReference type="ARBA" id="ARBA00022801"/>
    </source>
</evidence>
<dbReference type="InterPro" id="IPR021127">
    <property type="entry name" value="CRISPR_associated_Cas2"/>
</dbReference>
<gene>
    <name evidence="9" type="primary">cas2</name>
    <name evidence="10" type="ORF">A6A05_05660</name>
</gene>
<feature type="binding site" evidence="9">
    <location>
        <position position="16"/>
    </location>
    <ligand>
        <name>Mg(2+)</name>
        <dbReference type="ChEBI" id="CHEBI:18420"/>
        <note>catalytic</note>
    </ligand>
</feature>
<evidence type="ECO:0000256" key="7">
    <source>
        <dbReference type="ARBA" id="ARBA00022842"/>
    </source>
</evidence>
<dbReference type="Proteomes" id="UP000078543">
    <property type="component" value="Unassembled WGS sequence"/>
</dbReference>
<comment type="cofactor">
    <cofactor evidence="1 9">
        <name>Mg(2+)</name>
        <dbReference type="ChEBI" id="CHEBI:18420"/>
    </cofactor>
</comment>
<evidence type="ECO:0000256" key="9">
    <source>
        <dbReference type="HAMAP-Rule" id="MF_01471"/>
    </source>
</evidence>
<dbReference type="STRING" id="1437059.A6A05_05660"/>
<dbReference type="InterPro" id="IPR019199">
    <property type="entry name" value="Virulence_VapD/CRISPR_Cas2"/>
</dbReference>
<comment type="caution">
    <text evidence="10">The sequence shown here is derived from an EMBL/GenBank/DDBJ whole genome shotgun (WGS) entry which is preliminary data.</text>
</comment>
<evidence type="ECO:0000256" key="1">
    <source>
        <dbReference type="ARBA" id="ARBA00001946"/>
    </source>
</evidence>
<dbReference type="NCBIfam" id="TIGR01573">
    <property type="entry name" value="cas2"/>
    <property type="match status" value="1"/>
</dbReference>
<accession>A0A178MZI4</accession>
<dbReference type="EC" id="3.1.-.-" evidence="9"/>
<evidence type="ECO:0000313" key="11">
    <source>
        <dbReference type="Proteomes" id="UP000078543"/>
    </source>
</evidence>
<dbReference type="RefSeq" id="WP_068496477.1">
    <property type="nucleotide sequence ID" value="NZ_LWQU01000011.1"/>
</dbReference>
<evidence type="ECO:0000256" key="2">
    <source>
        <dbReference type="ARBA" id="ARBA00009959"/>
    </source>
</evidence>
<dbReference type="SUPFAM" id="SSF143430">
    <property type="entry name" value="TTP0101/SSO1404-like"/>
    <property type="match status" value="1"/>
</dbReference>
<comment type="similarity">
    <text evidence="2 9">Belongs to the CRISPR-associated endoribonuclease Cas2 protein family.</text>
</comment>
<keyword evidence="5 9" id="KW-0255">Endonuclease</keyword>